<feature type="region of interest" description="Disordered" evidence="1">
    <location>
        <begin position="246"/>
        <end position="267"/>
    </location>
</feature>
<dbReference type="EMBL" id="JBHUFA010000004">
    <property type="protein sequence ID" value="MFD1696444.1"/>
    <property type="molecule type" value="Genomic_DNA"/>
</dbReference>
<evidence type="ECO:0000256" key="1">
    <source>
        <dbReference type="SAM" id="MobiDB-lite"/>
    </source>
</evidence>
<evidence type="ECO:0000313" key="3">
    <source>
        <dbReference type="Proteomes" id="UP001597327"/>
    </source>
</evidence>
<accession>A0ABW4JWC7</accession>
<comment type="caution">
    <text evidence="2">The sequence shown here is derived from an EMBL/GenBank/DDBJ whole genome shotgun (WGS) entry which is preliminary data.</text>
</comment>
<gene>
    <name evidence="2" type="ORF">ACFSC7_13025</name>
</gene>
<feature type="region of interest" description="Disordered" evidence="1">
    <location>
        <begin position="186"/>
        <end position="216"/>
    </location>
</feature>
<proteinExistence type="predicted"/>
<evidence type="ECO:0000313" key="2">
    <source>
        <dbReference type="EMBL" id="MFD1696444.1"/>
    </source>
</evidence>
<protein>
    <recommendedName>
        <fullName evidence="4">Lipoyl-binding domain-containing protein</fullName>
    </recommendedName>
</protein>
<name>A0ABW4JWC7_9HYPH</name>
<feature type="compositionally biased region" description="Polar residues" evidence="1">
    <location>
        <begin position="190"/>
        <end position="213"/>
    </location>
</feature>
<dbReference type="Proteomes" id="UP001597327">
    <property type="component" value="Unassembled WGS sequence"/>
</dbReference>
<evidence type="ECO:0008006" key="4">
    <source>
        <dbReference type="Google" id="ProtNLM"/>
    </source>
</evidence>
<keyword evidence="3" id="KW-1185">Reference proteome</keyword>
<organism evidence="2 3">
    <name type="scientific">Roseibium aestuarii</name>
    <dbReference type="NCBI Taxonomy" id="2600299"/>
    <lineage>
        <taxon>Bacteria</taxon>
        <taxon>Pseudomonadati</taxon>
        <taxon>Pseudomonadota</taxon>
        <taxon>Alphaproteobacteria</taxon>
        <taxon>Hyphomicrobiales</taxon>
        <taxon>Stappiaceae</taxon>
        <taxon>Roseibium</taxon>
    </lineage>
</organism>
<reference evidence="3" key="1">
    <citation type="journal article" date="2019" name="Int. J. Syst. Evol. Microbiol.">
        <title>The Global Catalogue of Microorganisms (GCM) 10K type strain sequencing project: providing services to taxonomists for standard genome sequencing and annotation.</title>
        <authorList>
            <consortium name="The Broad Institute Genomics Platform"/>
            <consortium name="The Broad Institute Genome Sequencing Center for Infectious Disease"/>
            <person name="Wu L."/>
            <person name="Ma J."/>
        </authorList>
    </citation>
    <scope>NUCLEOTIDE SEQUENCE [LARGE SCALE GENOMIC DNA]</scope>
    <source>
        <strain evidence="3">JCM 3369</strain>
    </source>
</reference>
<feature type="compositionally biased region" description="Low complexity" evidence="1">
    <location>
        <begin position="83"/>
        <end position="92"/>
    </location>
</feature>
<sequence>MPIIQTRTPTDPGLYPLRIVELPFAPGDRVEKGAIMARLELSDGRKVGIRAPVTGILQAGPPVGTIFTSASPLLQLQTDAPETEPAPQAPQTRPVSDSAPTAQRPHETMTPASIKPPVKQWRPPLGLQIAFLVLVFSPLAWSVLDTDSFERKGGEMIETVTDVGGAILRFPLQIIGGIGHQIGKLRPESADSNTDVAATNTSDGSQDQATTSAPLVPPTIEKIALPEWTPDAPSLLVSTLDLAAADNGKTPKRSAEQQKAFDAWMEE</sequence>
<feature type="region of interest" description="Disordered" evidence="1">
    <location>
        <begin position="80"/>
        <end position="117"/>
    </location>
</feature>